<dbReference type="AlphaFoldDB" id="A0A5M3Z9L4"/>
<sequence>MEDSGNLNSLAVELSDLEVALFVCLAVGEHCRIDTTDENIHDVAKELSLICSSTFELSNSILDFSTAVSFDDFCREIIPSGARWPRRATEQIVNVVIAKNFNHADENIQLHALELMRTKRLTTQETVLEAPEDFLFLPLTVRKAADDSPKLNPHLNDHLILSHFHDTHDDYVYLEDTNDWLSDQASASSVVRNPKKGRPFIDRTLLDKLHQAGEFVTAGADVLRYQQDIVVFLRLSRAVSGGISTRSNIQFKQLSKLLAALHGIDYLTPSVVALAAKKAFRHRIVVAKPEDDRSLQYGSDLAAVSKVLSYATPDTILDSVLTLETPV</sequence>
<comment type="caution">
    <text evidence="4">The sequence shown here is derived from an EMBL/GenBank/DDBJ whole genome shotgun (WGS) entry which is preliminary data.</text>
</comment>
<dbReference type="InterPro" id="IPR052041">
    <property type="entry name" value="Nucleic_acid_metab_PIN/TRAM"/>
</dbReference>
<protein>
    <recommendedName>
        <fullName evidence="1">magnesium chelatase</fullName>
        <ecNumber evidence="1">6.6.1.1</ecNumber>
    </recommendedName>
</protein>
<gene>
    <name evidence="4" type="ORF">ATEIFO6365_0007053800</name>
</gene>
<dbReference type="PANTHER" id="PTHR11603">
    <property type="entry name" value="AAA FAMILY ATPASE"/>
    <property type="match status" value="1"/>
</dbReference>
<dbReference type="InterPro" id="IPR041628">
    <property type="entry name" value="ChlI/MoxR_AAA_lid"/>
</dbReference>
<dbReference type="VEuPathDB" id="FungiDB:ATEG_06149"/>
<evidence type="ECO:0000313" key="4">
    <source>
        <dbReference type="EMBL" id="GFF17989.1"/>
    </source>
</evidence>
<dbReference type="Gene3D" id="1.10.8.80">
    <property type="entry name" value="Magnesium chelatase subunit I, C-Terminal domain"/>
    <property type="match status" value="1"/>
</dbReference>
<feature type="domain" description="ChlI/MoxR AAA lid" evidence="3">
    <location>
        <begin position="234"/>
        <end position="293"/>
    </location>
</feature>
<comment type="pathway">
    <text evidence="2">Porphyrin-containing compound metabolism.</text>
</comment>
<dbReference type="GO" id="GO:0016851">
    <property type="term" value="F:magnesium chelatase activity"/>
    <property type="evidence" value="ECO:0007669"/>
    <property type="project" value="UniProtKB-EC"/>
</dbReference>
<dbReference type="EMBL" id="BLJY01000007">
    <property type="protein sequence ID" value="GFF17989.1"/>
    <property type="molecule type" value="Genomic_DNA"/>
</dbReference>
<dbReference type="Pfam" id="PF17863">
    <property type="entry name" value="AAA_lid_2"/>
    <property type="match status" value="1"/>
</dbReference>
<dbReference type="EC" id="6.6.1.1" evidence="1"/>
<accession>A0A5M3Z9L4</accession>
<proteinExistence type="predicted"/>
<dbReference type="PANTHER" id="PTHR11603:SF132">
    <property type="entry name" value="C2H2-TYPE DOMAIN-CONTAINING PROTEIN"/>
    <property type="match status" value="1"/>
</dbReference>
<evidence type="ECO:0000256" key="2">
    <source>
        <dbReference type="ARBA" id="ARBA00023444"/>
    </source>
</evidence>
<name>A0A5M3Z9L4_ASPTE</name>
<dbReference type="OrthoDB" id="5582146at2759"/>
<evidence type="ECO:0000256" key="1">
    <source>
        <dbReference type="ARBA" id="ARBA00012825"/>
    </source>
</evidence>
<dbReference type="Proteomes" id="UP000452235">
    <property type="component" value="Unassembled WGS sequence"/>
</dbReference>
<keyword evidence="5" id="KW-1185">Reference proteome</keyword>
<evidence type="ECO:0000313" key="5">
    <source>
        <dbReference type="Proteomes" id="UP000452235"/>
    </source>
</evidence>
<organism evidence="4 5">
    <name type="scientific">Aspergillus terreus</name>
    <dbReference type="NCBI Taxonomy" id="33178"/>
    <lineage>
        <taxon>Eukaryota</taxon>
        <taxon>Fungi</taxon>
        <taxon>Dikarya</taxon>
        <taxon>Ascomycota</taxon>
        <taxon>Pezizomycotina</taxon>
        <taxon>Eurotiomycetes</taxon>
        <taxon>Eurotiomycetidae</taxon>
        <taxon>Eurotiales</taxon>
        <taxon>Aspergillaceae</taxon>
        <taxon>Aspergillus</taxon>
        <taxon>Aspergillus subgen. Circumdati</taxon>
    </lineage>
</organism>
<evidence type="ECO:0000259" key="3">
    <source>
        <dbReference type="Pfam" id="PF17863"/>
    </source>
</evidence>
<reference evidence="4 5" key="1">
    <citation type="submission" date="2020-01" db="EMBL/GenBank/DDBJ databases">
        <title>Aspergillus terreus IFO 6365 whole genome shotgun sequence.</title>
        <authorList>
            <person name="Kanamasa S."/>
            <person name="Takahashi H."/>
        </authorList>
    </citation>
    <scope>NUCLEOTIDE SEQUENCE [LARGE SCALE GENOMIC DNA]</scope>
    <source>
        <strain evidence="4 5">IFO 6365</strain>
    </source>
</reference>